<evidence type="ECO:0000256" key="7">
    <source>
        <dbReference type="ARBA" id="ARBA00043224"/>
    </source>
</evidence>
<keyword evidence="11" id="KW-1185">Reference proteome</keyword>
<evidence type="ECO:0000256" key="3">
    <source>
        <dbReference type="ARBA" id="ARBA00022723"/>
    </source>
</evidence>
<evidence type="ECO:0000313" key="10">
    <source>
        <dbReference type="EMBL" id="NMM48764.1"/>
    </source>
</evidence>
<dbReference type="CDD" id="cd01011">
    <property type="entry name" value="nicotinamidase"/>
    <property type="match status" value="1"/>
</dbReference>
<dbReference type="EC" id="3.5.1.19" evidence="6"/>
<gene>
    <name evidence="10" type="primary">pncA</name>
    <name evidence="10" type="ORF">HH304_10170</name>
</gene>
<dbReference type="FunFam" id="3.40.50.850:FF:000006">
    <property type="entry name" value="Bifunctional pyrazinamidase/nicotinamidase"/>
    <property type="match status" value="1"/>
</dbReference>
<evidence type="ECO:0000256" key="8">
    <source>
        <dbReference type="ARBA" id="ARBA00072277"/>
    </source>
</evidence>
<evidence type="ECO:0000256" key="1">
    <source>
        <dbReference type="ARBA" id="ARBA00006336"/>
    </source>
</evidence>
<reference evidence="10 11" key="1">
    <citation type="submission" date="2020-04" db="EMBL/GenBank/DDBJ databases">
        <title>Flammeovirgaceae bacterium KN852 isolated from deep sea.</title>
        <authorList>
            <person name="Zhang D.-C."/>
        </authorList>
    </citation>
    <scope>NUCLEOTIDE SEQUENCE [LARGE SCALE GENOMIC DNA]</scope>
    <source>
        <strain evidence="10 11">KN852</strain>
    </source>
</reference>
<dbReference type="RefSeq" id="WP_169681001.1">
    <property type="nucleotide sequence ID" value="NZ_JABBNU010000005.1"/>
</dbReference>
<organism evidence="10 11">
    <name type="scientific">Marinigracilibium pacificum</name>
    <dbReference type="NCBI Taxonomy" id="2729599"/>
    <lineage>
        <taxon>Bacteria</taxon>
        <taxon>Pseudomonadati</taxon>
        <taxon>Bacteroidota</taxon>
        <taxon>Cytophagia</taxon>
        <taxon>Cytophagales</taxon>
        <taxon>Flammeovirgaceae</taxon>
        <taxon>Marinigracilibium</taxon>
    </lineage>
</organism>
<dbReference type="SUPFAM" id="SSF52499">
    <property type="entry name" value="Isochorismatase-like hydrolases"/>
    <property type="match status" value="1"/>
</dbReference>
<dbReference type="InterPro" id="IPR000868">
    <property type="entry name" value="Isochorismatase-like_dom"/>
</dbReference>
<name>A0A848J2Q0_9BACT</name>
<evidence type="ECO:0000256" key="5">
    <source>
        <dbReference type="ARBA" id="ARBA00037900"/>
    </source>
</evidence>
<proteinExistence type="inferred from homology"/>
<dbReference type="GO" id="GO:0019363">
    <property type="term" value="P:pyridine nucleotide biosynthetic process"/>
    <property type="evidence" value="ECO:0007669"/>
    <property type="project" value="UniProtKB-KW"/>
</dbReference>
<sequence>MKALLIVDVQYDFLPGGALAVPNGNHIIEGINDIVERFEIVVATQDWHPDGHFSFASSHEGKHPFEELEIEDGKHQTLWPDHCVQGSKGAEISHDLDTNAIQAVIRKGMDPQIDSYSGFYDNFRKRNTGLSGYLKERQATDLYVCGLAADYCVFYTIMDAKREGFDTFFLEDLTRPIDHKGYAKARLIMENEGIELINSKNIQ</sequence>
<evidence type="ECO:0000313" key="11">
    <source>
        <dbReference type="Proteomes" id="UP000559010"/>
    </source>
</evidence>
<keyword evidence="4 10" id="KW-0378">Hydrolase</keyword>
<evidence type="ECO:0000259" key="9">
    <source>
        <dbReference type="Pfam" id="PF00857"/>
    </source>
</evidence>
<dbReference type="NCBIfam" id="NF008623">
    <property type="entry name" value="PRK11609.1"/>
    <property type="match status" value="1"/>
</dbReference>
<comment type="pathway">
    <text evidence="5">Cofactor biosynthesis; nicotinate biosynthesis; nicotinate from nicotinamide: step 1/1.</text>
</comment>
<keyword evidence="3" id="KW-0479">Metal-binding</keyword>
<keyword evidence="2" id="KW-0662">Pyridine nucleotide biosynthesis</keyword>
<accession>A0A848J2Q0</accession>
<evidence type="ECO:0000256" key="6">
    <source>
        <dbReference type="ARBA" id="ARBA00039017"/>
    </source>
</evidence>
<protein>
    <recommendedName>
        <fullName evidence="8">Nicotinamidase</fullName>
        <ecNumber evidence="6">3.5.1.19</ecNumber>
    </recommendedName>
    <alternativeName>
        <fullName evidence="7">Nicotinamide deamidase</fullName>
    </alternativeName>
</protein>
<dbReference type="GO" id="GO:0008936">
    <property type="term" value="F:nicotinamidase activity"/>
    <property type="evidence" value="ECO:0007669"/>
    <property type="project" value="UniProtKB-EC"/>
</dbReference>
<dbReference type="Proteomes" id="UP000559010">
    <property type="component" value="Unassembled WGS sequence"/>
</dbReference>
<dbReference type="Pfam" id="PF00857">
    <property type="entry name" value="Isochorismatase"/>
    <property type="match status" value="1"/>
</dbReference>
<dbReference type="EMBL" id="JABBNU010000005">
    <property type="protein sequence ID" value="NMM48764.1"/>
    <property type="molecule type" value="Genomic_DNA"/>
</dbReference>
<dbReference type="PANTHER" id="PTHR11080:SF2">
    <property type="entry name" value="LD05707P"/>
    <property type="match status" value="1"/>
</dbReference>
<evidence type="ECO:0000256" key="2">
    <source>
        <dbReference type="ARBA" id="ARBA00022642"/>
    </source>
</evidence>
<dbReference type="Gene3D" id="3.40.50.850">
    <property type="entry name" value="Isochorismatase-like"/>
    <property type="match status" value="1"/>
</dbReference>
<dbReference type="PANTHER" id="PTHR11080">
    <property type="entry name" value="PYRAZINAMIDASE/NICOTINAMIDASE"/>
    <property type="match status" value="1"/>
</dbReference>
<comment type="caution">
    <text evidence="10">The sequence shown here is derived from an EMBL/GenBank/DDBJ whole genome shotgun (WGS) entry which is preliminary data.</text>
</comment>
<feature type="domain" description="Isochorismatase-like" evidence="9">
    <location>
        <begin position="3"/>
        <end position="198"/>
    </location>
</feature>
<evidence type="ECO:0000256" key="4">
    <source>
        <dbReference type="ARBA" id="ARBA00022801"/>
    </source>
</evidence>
<dbReference type="GO" id="GO:0046872">
    <property type="term" value="F:metal ion binding"/>
    <property type="evidence" value="ECO:0007669"/>
    <property type="project" value="UniProtKB-KW"/>
</dbReference>
<dbReference type="InterPro" id="IPR036380">
    <property type="entry name" value="Isochorismatase-like_sf"/>
</dbReference>
<comment type="similarity">
    <text evidence="1">Belongs to the isochorismatase family.</text>
</comment>
<dbReference type="InterPro" id="IPR052347">
    <property type="entry name" value="Isochorismatase_Nicotinamidase"/>
</dbReference>
<dbReference type="AlphaFoldDB" id="A0A848J2Q0"/>